<keyword evidence="2 5" id="KW-0489">Methyltransferase</keyword>
<dbReference type="CDD" id="cd02440">
    <property type="entry name" value="AdoMet_MTases"/>
    <property type="match status" value="1"/>
</dbReference>
<evidence type="ECO:0000313" key="6">
    <source>
        <dbReference type="Proteomes" id="UP001597163"/>
    </source>
</evidence>
<reference evidence="6" key="1">
    <citation type="journal article" date="2019" name="Int. J. Syst. Evol. Microbiol.">
        <title>The Global Catalogue of Microorganisms (GCM) 10K type strain sequencing project: providing services to taxonomists for standard genome sequencing and annotation.</title>
        <authorList>
            <consortium name="The Broad Institute Genomics Platform"/>
            <consortium name="The Broad Institute Genome Sequencing Center for Infectious Disease"/>
            <person name="Wu L."/>
            <person name="Ma J."/>
        </authorList>
    </citation>
    <scope>NUCLEOTIDE SEQUENCE [LARGE SCALE GENOMIC DNA]</scope>
    <source>
        <strain evidence="6">CCUG 63246</strain>
    </source>
</reference>
<feature type="domain" description="Methyltransferase type 11" evidence="4">
    <location>
        <begin position="39"/>
        <end position="130"/>
    </location>
</feature>
<gene>
    <name evidence="5" type="ORF">ACFQ2E_13030</name>
</gene>
<dbReference type="PANTHER" id="PTHR44942">
    <property type="entry name" value="METHYLTRANSF_11 DOMAIN-CONTAINING PROTEIN"/>
    <property type="match status" value="1"/>
</dbReference>
<dbReference type="Proteomes" id="UP001597163">
    <property type="component" value="Unassembled WGS sequence"/>
</dbReference>
<evidence type="ECO:0000256" key="1">
    <source>
        <dbReference type="ARBA" id="ARBA00008361"/>
    </source>
</evidence>
<dbReference type="PANTHER" id="PTHR44942:SF4">
    <property type="entry name" value="METHYLTRANSFERASE TYPE 11 DOMAIN-CONTAINING PROTEIN"/>
    <property type="match status" value="1"/>
</dbReference>
<keyword evidence="6" id="KW-1185">Reference proteome</keyword>
<evidence type="ECO:0000313" key="5">
    <source>
        <dbReference type="EMBL" id="MFD1163352.1"/>
    </source>
</evidence>
<evidence type="ECO:0000256" key="2">
    <source>
        <dbReference type="ARBA" id="ARBA00022603"/>
    </source>
</evidence>
<dbReference type="Gene3D" id="3.40.50.150">
    <property type="entry name" value="Vaccinia Virus protein VP39"/>
    <property type="match status" value="1"/>
</dbReference>
<dbReference type="Pfam" id="PF08241">
    <property type="entry name" value="Methyltransf_11"/>
    <property type="match status" value="1"/>
</dbReference>
<dbReference type="GO" id="GO:0032259">
    <property type="term" value="P:methylation"/>
    <property type="evidence" value="ECO:0007669"/>
    <property type="project" value="UniProtKB-KW"/>
</dbReference>
<name>A0ABW3REE5_9FLAO</name>
<dbReference type="EMBL" id="JBHTLJ010000004">
    <property type="protein sequence ID" value="MFD1163352.1"/>
    <property type="molecule type" value="Genomic_DNA"/>
</dbReference>
<comment type="similarity">
    <text evidence="1">Belongs to the methyltransferase superfamily.</text>
</comment>
<proteinExistence type="inferred from homology"/>
<evidence type="ECO:0000256" key="3">
    <source>
        <dbReference type="ARBA" id="ARBA00022679"/>
    </source>
</evidence>
<dbReference type="EC" id="2.1.1.-" evidence="5"/>
<dbReference type="InterPro" id="IPR013216">
    <property type="entry name" value="Methyltransf_11"/>
</dbReference>
<protein>
    <submittedName>
        <fullName evidence="5">Class I SAM-dependent methyltransferase</fullName>
        <ecNumber evidence="5">2.1.1.-</ecNumber>
    </submittedName>
</protein>
<accession>A0ABW3REE5</accession>
<dbReference type="InterPro" id="IPR051052">
    <property type="entry name" value="Diverse_substrate_MTase"/>
</dbReference>
<keyword evidence="3 5" id="KW-0808">Transferase</keyword>
<dbReference type="RefSeq" id="WP_311941659.1">
    <property type="nucleotide sequence ID" value="NZ_JAVSCK010000004.1"/>
</dbReference>
<sequence length="262" mass="29946">MRAKYDDISTHYNATRKADNYLVERLWHHLNPKPNGLYLDIGCGTGNYTNKLQRKGYRFIGVDPSKEMLEKAKLQNPNVEWKLGQAETLSLDSKSIDGIMGSLTIHHWAYLEKGFTQLHRVLKTTGNLVIFTSTPKQMAGYWLNHYFPKMMKDSMLQMPALETVKGIMTQVGFATIKTELYSIKPDLKDLFLYSGKHHPKLYLNPHVRQGISSFSSLAHADEVEMGLQQLEADIKTQKIDDIIKSYENDLGDYLFIIGSNSQ</sequence>
<evidence type="ECO:0000259" key="4">
    <source>
        <dbReference type="Pfam" id="PF08241"/>
    </source>
</evidence>
<dbReference type="GO" id="GO:0008168">
    <property type="term" value="F:methyltransferase activity"/>
    <property type="evidence" value="ECO:0007669"/>
    <property type="project" value="UniProtKB-KW"/>
</dbReference>
<comment type="caution">
    <text evidence="5">The sequence shown here is derived from an EMBL/GenBank/DDBJ whole genome shotgun (WGS) entry which is preliminary data.</text>
</comment>
<dbReference type="SUPFAM" id="SSF53335">
    <property type="entry name" value="S-adenosyl-L-methionine-dependent methyltransferases"/>
    <property type="match status" value="1"/>
</dbReference>
<dbReference type="InterPro" id="IPR029063">
    <property type="entry name" value="SAM-dependent_MTases_sf"/>
</dbReference>
<organism evidence="5 6">
    <name type="scientific">Hwangdonia seohaensis</name>
    <dbReference type="NCBI Taxonomy" id="1240727"/>
    <lineage>
        <taxon>Bacteria</taxon>
        <taxon>Pseudomonadati</taxon>
        <taxon>Bacteroidota</taxon>
        <taxon>Flavobacteriia</taxon>
        <taxon>Flavobacteriales</taxon>
        <taxon>Flavobacteriaceae</taxon>
        <taxon>Hwangdonia</taxon>
    </lineage>
</organism>